<evidence type="ECO:0000313" key="11">
    <source>
        <dbReference type="EMBL" id="AWU94312.1"/>
    </source>
</evidence>
<keyword evidence="3" id="KW-0808">Transferase</keyword>
<evidence type="ECO:0000259" key="10">
    <source>
        <dbReference type="PROSITE" id="PS50113"/>
    </source>
</evidence>
<evidence type="ECO:0000256" key="2">
    <source>
        <dbReference type="ARBA" id="ARBA00012438"/>
    </source>
</evidence>
<dbReference type="GO" id="GO:0009927">
    <property type="term" value="F:histidine phosphotransfer kinase activity"/>
    <property type="evidence" value="ECO:0007669"/>
    <property type="project" value="TreeGrafter"/>
</dbReference>
<dbReference type="SMART" id="SM00387">
    <property type="entry name" value="HATPase_c"/>
    <property type="match status" value="1"/>
</dbReference>
<dbReference type="OrthoDB" id="7325042at2"/>
<dbReference type="Gene3D" id="1.10.287.130">
    <property type="match status" value="1"/>
</dbReference>
<keyword evidence="5" id="KW-0597">Phosphoprotein</keyword>
<feature type="modified residue" description="4-aspartylphosphate" evidence="5">
    <location>
        <position position="57"/>
    </location>
</feature>
<evidence type="ECO:0000256" key="6">
    <source>
        <dbReference type="SAM" id="Coils"/>
    </source>
</evidence>
<dbReference type="PROSITE" id="PS50113">
    <property type="entry name" value="PAC"/>
    <property type="match status" value="1"/>
</dbReference>
<dbReference type="GO" id="GO:0005886">
    <property type="term" value="C:plasma membrane"/>
    <property type="evidence" value="ECO:0007669"/>
    <property type="project" value="TreeGrafter"/>
</dbReference>
<dbReference type="RefSeq" id="WP_111066929.1">
    <property type="nucleotide sequence ID" value="NZ_CP029829.1"/>
</dbReference>
<dbReference type="InterPro" id="IPR035965">
    <property type="entry name" value="PAS-like_dom_sf"/>
</dbReference>
<sequence>MGKILVVDDERDVETLIMQRFRRAVRAGELEFLFAHDGQEALETLRAQPDIDMVLSDINMPGMDGLTLLDHLPQVNADIRAVMVSAYGDLGNVRAAMNRGAFDFIIKPIDFGDLEATIHKTLEACRAVRRLRDALQETRTAEAASRAQAARLRRVLDGSPIGVSIITEAGELLYSNQRCTDLFGVPAEAMQQCCSPTLFRHVQERLPDRPPGAVPAADEIHFLRKDGRTVWMAMSVDRTTYENQPVFIVWLYDITERKVQAEALRSAKDSAEQALADLERMQSDLIRAEKMAVIAQLIAAVAHEINTPVGIALTAATHLQTASEAIIMTFNGGQLRKSDFQDYVGTASEVSTLLVANIERAAALIQSLKLVTEGKANSPRSRVGLRDYLSDIVLAVQVQASAAGHQLSLDCPDGLALDTYPGALTEVLLALLTNAFAHAFDQAPAAADIGADAGYGMLEDATARRPGGKVTVSVRMLEEDRVELRVSDNGRGIPADIRPRLFQPFTTTRRGAGSMGLGLYAVFNLVTGKLGGEIDIDSELGCGTSVVLRLPLDAP</sequence>
<evidence type="ECO:0000256" key="5">
    <source>
        <dbReference type="PROSITE-ProRule" id="PRU00169"/>
    </source>
</evidence>
<dbReference type="PRINTS" id="PR00344">
    <property type="entry name" value="BCTRLSENSOR"/>
</dbReference>
<dbReference type="Pfam" id="PF02518">
    <property type="entry name" value="HATPase_c"/>
    <property type="match status" value="1"/>
</dbReference>
<dbReference type="Gene3D" id="3.40.50.2300">
    <property type="match status" value="1"/>
</dbReference>
<dbReference type="EC" id="2.7.13.3" evidence="2"/>
<dbReference type="Pfam" id="PF13188">
    <property type="entry name" value="PAS_8"/>
    <property type="match status" value="1"/>
</dbReference>
<feature type="domain" description="PAS" evidence="9">
    <location>
        <begin position="148"/>
        <end position="190"/>
    </location>
</feature>
<dbReference type="SMART" id="SM00086">
    <property type="entry name" value="PAC"/>
    <property type="match status" value="1"/>
</dbReference>
<dbReference type="PROSITE" id="PS50109">
    <property type="entry name" value="HIS_KIN"/>
    <property type="match status" value="1"/>
</dbReference>
<dbReference type="PROSITE" id="PS50110">
    <property type="entry name" value="RESPONSE_REGULATORY"/>
    <property type="match status" value="1"/>
</dbReference>
<dbReference type="GO" id="GO:0000155">
    <property type="term" value="F:phosphorelay sensor kinase activity"/>
    <property type="evidence" value="ECO:0007669"/>
    <property type="project" value="TreeGrafter"/>
</dbReference>
<dbReference type="CDD" id="cd00075">
    <property type="entry name" value="HATPase"/>
    <property type="match status" value="1"/>
</dbReference>
<feature type="coiled-coil region" evidence="6">
    <location>
        <begin position="261"/>
        <end position="291"/>
    </location>
</feature>
<dbReference type="Gene3D" id="3.30.565.10">
    <property type="entry name" value="Histidine kinase-like ATPase, C-terminal domain"/>
    <property type="match status" value="1"/>
</dbReference>
<dbReference type="PANTHER" id="PTHR43047">
    <property type="entry name" value="TWO-COMPONENT HISTIDINE PROTEIN KINASE"/>
    <property type="match status" value="1"/>
</dbReference>
<name>A0A2U9S4M5_9PROT</name>
<dbReference type="SUPFAM" id="SSF52172">
    <property type="entry name" value="CheY-like"/>
    <property type="match status" value="1"/>
</dbReference>
<dbReference type="KEGG" id="azm:DM194_08570"/>
<feature type="domain" description="PAC" evidence="10">
    <location>
        <begin position="216"/>
        <end position="266"/>
    </location>
</feature>
<dbReference type="AlphaFoldDB" id="A0A2U9S4M5"/>
<gene>
    <name evidence="11" type="ORF">DM194_08570</name>
</gene>
<evidence type="ECO:0000259" key="9">
    <source>
        <dbReference type="PROSITE" id="PS50112"/>
    </source>
</evidence>
<keyword evidence="12" id="KW-1185">Reference proteome</keyword>
<dbReference type="SUPFAM" id="SSF55874">
    <property type="entry name" value="ATPase domain of HSP90 chaperone/DNA topoisomerase II/histidine kinase"/>
    <property type="match status" value="1"/>
</dbReference>
<dbReference type="InterPro" id="IPR005467">
    <property type="entry name" value="His_kinase_dom"/>
</dbReference>
<feature type="domain" description="Histidine kinase" evidence="7">
    <location>
        <begin position="300"/>
        <end position="554"/>
    </location>
</feature>
<keyword evidence="4" id="KW-0418">Kinase</keyword>
<evidence type="ECO:0000256" key="3">
    <source>
        <dbReference type="ARBA" id="ARBA00022679"/>
    </source>
</evidence>
<evidence type="ECO:0000259" key="7">
    <source>
        <dbReference type="PROSITE" id="PS50109"/>
    </source>
</evidence>
<dbReference type="SUPFAM" id="SSF55785">
    <property type="entry name" value="PYP-like sensor domain (PAS domain)"/>
    <property type="match status" value="1"/>
</dbReference>
<evidence type="ECO:0000256" key="1">
    <source>
        <dbReference type="ARBA" id="ARBA00000085"/>
    </source>
</evidence>
<dbReference type="InterPro" id="IPR001610">
    <property type="entry name" value="PAC"/>
</dbReference>
<evidence type="ECO:0000256" key="4">
    <source>
        <dbReference type="ARBA" id="ARBA00022777"/>
    </source>
</evidence>
<dbReference type="PROSITE" id="PS50112">
    <property type="entry name" value="PAS"/>
    <property type="match status" value="1"/>
</dbReference>
<dbReference type="InterPro" id="IPR036890">
    <property type="entry name" value="HATPase_C_sf"/>
</dbReference>
<dbReference type="CDD" id="cd17536">
    <property type="entry name" value="REC_YesN-like"/>
    <property type="match status" value="1"/>
</dbReference>
<dbReference type="Gene3D" id="3.30.450.20">
    <property type="entry name" value="PAS domain"/>
    <property type="match status" value="1"/>
</dbReference>
<dbReference type="SMART" id="SM00448">
    <property type="entry name" value="REC"/>
    <property type="match status" value="1"/>
</dbReference>
<dbReference type="InterPro" id="IPR004358">
    <property type="entry name" value="Sig_transdc_His_kin-like_C"/>
</dbReference>
<comment type="catalytic activity">
    <reaction evidence="1">
        <text>ATP + protein L-histidine = ADP + protein N-phospho-L-histidine.</text>
        <dbReference type="EC" id="2.7.13.3"/>
    </reaction>
</comment>
<reference evidence="11 12" key="1">
    <citation type="journal article" date="2019" name="Int. J. Syst. Evol. Microbiol.">
        <title>Azospirillum ramasamyi sp. nov., a novel diazotrophic bacterium isolated from fermented bovine products.</title>
        <authorList>
            <person name="Anandham R."/>
            <person name="Heo J."/>
            <person name="Krishnamoorthy R."/>
            <person name="SenthilKumar M."/>
            <person name="Gopal N.O."/>
            <person name="Kim S.J."/>
            <person name="Kwon S.W."/>
        </authorList>
    </citation>
    <scope>NUCLEOTIDE SEQUENCE [LARGE SCALE GENOMIC DNA]</scope>
    <source>
        <strain evidence="11 12">M2T2B2</strain>
    </source>
</reference>
<dbReference type="InterPro" id="IPR011006">
    <property type="entry name" value="CheY-like_superfamily"/>
</dbReference>
<dbReference type="CDD" id="cd00130">
    <property type="entry name" value="PAS"/>
    <property type="match status" value="1"/>
</dbReference>
<proteinExistence type="predicted"/>
<dbReference type="InterPro" id="IPR000014">
    <property type="entry name" value="PAS"/>
</dbReference>
<feature type="domain" description="Response regulatory" evidence="8">
    <location>
        <begin position="3"/>
        <end position="122"/>
    </location>
</feature>
<dbReference type="InterPro" id="IPR003594">
    <property type="entry name" value="HATPase_dom"/>
</dbReference>
<dbReference type="Proteomes" id="UP000249605">
    <property type="component" value="Chromosome"/>
</dbReference>
<dbReference type="EMBL" id="CP029829">
    <property type="protein sequence ID" value="AWU94312.1"/>
    <property type="molecule type" value="Genomic_DNA"/>
</dbReference>
<accession>A0A2U9S4M5</accession>
<dbReference type="Pfam" id="PF00072">
    <property type="entry name" value="Response_reg"/>
    <property type="match status" value="1"/>
</dbReference>
<keyword evidence="6" id="KW-0175">Coiled coil</keyword>
<dbReference type="PANTHER" id="PTHR43047:SF72">
    <property type="entry name" value="OSMOSENSING HISTIDINE PROTEIN KINASE SLN1"/>
    <property type="match status" value="1"/>
</dbReference>
<dbReference type="InterPro" id="IPR001789">
    <property type="entry name" value="Sig_transdc_resp-reg_receiver"/>
</dbReference>
<dbReference type="InterPro" id="IPR000700">
    <property type="entry name" value="PAS-assoc_C"/>
</dbReference>
<evidence type="ECO:0000313" key="12">
    <source>
        <dbReference type="Proteomes" id="UP000249605"/>
    </source>
</evidence>
<evidence type="ECO:0000259" key="8">
    <source>
        <dbReference type="PROSITE" id="PS50110"/>
    </source>
</evidence>
<organism evidence="11 12">
    <name type="scientific">Azospirillum ramasamyi</name>
    <dbReference type="NCBI Taxonomy" id="682998"/>
    <lineage>
        <taxon>Bacteria</taxon>
        <taxon>Pseudomonadati</taxon>
        <taxon>Pseudomonadota</taxon>
        <taxon>Alphaproteobacteria</taxon>
        <taxon>Rhodospirillales</taxon>
        <taxon>Azospirillaceae</taxon>
        <taxon>Azospirillum</taxon>
    </lineage>
</organism>
<dbReference type="NCBIfam" id="TIGR00229">
    <property type="entry name" value="sensory_box"/>
    <property type="match status" value="1"/>
</dbReference>
<protein>
    <recommendedName>
        <fullName evidence="2">histidine kinase</fullName>
        <ecNumber evidence="2">2.7.13.3</ecNumber>
    </recommendedName>
</protein>